<dbReference type="SUPFAM" id="SSF51230">
    <property type="entry name" value="Single hybrid motif"/>
    <property type="match status" value="1"/>
</dbReference>
<dbReference type="RefSeq" id="WP_341376042.1">
    <property type="nucleotide sequence ID" value="NZ_JBBUTF010000021.1"/>
</dbReference>
<evidence type="ECO:0000259" key="2">
    <source>
        <dbReference type="Pfam" id="PF00364"/>
    </source>
</evidence>
<dbReference type="InterPro" id="IPR000089">
    <property type="entry name" value="Biotin_lipoyl"/>
</dbReference>
<protein>
    <submittedName>
        <fullName evidence="3">Biotin/lipoyl-containing protein</fullName>
    </submittedName>
</protein>
<gene>
    <name evidence="3" type="ORF">AACH11_20025</name>
</gene>
<evidence type="ECO:0000313" key="4">
    <source>
        <dbReference type="Proteomes" id="UP001368500"/>
    </source>
</evidence>
<accession>A0ABU9BEA5</accession>
<dbReference type="Pfam" id="PF00364">
    <property type="entry name" value="Biotin_lipoyl"/>
    <property type="match status" value="1"/>
</dbReference>
<organism evidence="3 4">
    <name type="scientific">Pseudaquabacterium rugosum</name>
    <dbReference type="NCBI Taxonomy" id="2984194"/>
    <lineage>
        <taxon>Bacteria</taxon>
        <taxon>Pseudomonadati</taxon>
        <taxon>Pseudomonadota</taxon>
        <taxon>Betaproteobacteria</taxon>
        <taxon>Burkholderiales</taxon>
        <taxon>Sphaerotilaceae</taxon>
        <taxon>Pseudaquabacterium</taxon>
    </lineage>
</organism>
<evidence type="ECO:0000256" key="1">
    <source>
        <dbReference type="SAM" id="MobiDB-lite"/>
    </source>
</evidence>
<proteinExistence type="predicted"/>
<name>A0ABU9BEA5_9BURK</name>
<reference evidence="3 4" key="1">
    <citation type="submission" date="2024-04" db="EMBL/GenBank/DDBJ databases">
        <title>Novel species of the genus Ideonella isolated from streams.</title>
        <authorList>
            <person name="Lu H."/>
        </authorList>
    </citation>
    <scope>NUCLEOTIDE SEQUENCE [LARGE SCALE GENOMIC DNA]</scope>
    <source>
        <strain evidence="3 4">BYS139W</strain>
    </source>
</reference>
<feature type="domain" description="Lipoyl-binding" evidence="2">
    <location>
        <begin position="70"/>
        <end position="141"/>
    </location>
</feature>
<dbReference type="Gene3D" id="2.40.50.100">
    <property type="match status" value="1"/>
</dbReference>
<evidence type="ECO:0000313" key="3">
    <source>
        <dbReference type="EMBL" id="MEK8028256.1"/>
    </source>
</evidence>
<dbReference type="InterPro" id="IPR011053">
    <property type="entry name" value="Single_hybrid_motif"/>
</dbReference>
<sequence length="172" mass="17432">MTPAAWIPLLTAWLAGTDLANLDLEGPDGLRLHLVRAPQGTAAAGTVLCLADEAAAPTTAPQAAAVDGTTLRAGAAGVLRRVHPLQTAPLVQPGQAVQAGQVLALLQLGSLLLPVCAPCAATVEAWCCDDGQPVEWGQALLRWRPLVVEPPDAASDPVPSLADARAPGAPTA</sequence>
<dbReference type="Proteomes" id="UP001368500">
    <property type="component" value="Unassembled WGS sequence"/>
</dbReference>
<feature type="region of interest" description="Disordered" evidence="1">
    <location>
        <begin position="152"/>
        <end position="172"/>
    </location>
</feature>
<dbReference type="EMBL" id="JBBUTF010000021">
    <property type="protein sequence ID" value="MEK8028256.1"/>
    <property type="molecule type" value="Genomic_DNA"/>
</dbReference>
<keyword evidence="4" id="KW-1185">Reference proteome</keyword>
<comment type="caution">
    <text evidence="3">The sequence shown here is derived from an EMBL/GenBank/DDBJ whole genome shotgun (WGS) entry which is preliminary data.</text>
</comment>